<feature type="region of interest" description="Disordered" evidence="9">
    <location>
        <begin position="203"/>
        <end position="253"/>
    </location>
</feature>
<dbReference type="Proteomes" id="UP001369086">
    <property type="component" value="Unassembled WGS sequence"/>
</dbReference>
<protein>
    <submittedName>
        <fullName evidence="10">Pro-thyrotropin-releasing hormone-A-like</fullName>
    </submittedName>
</protein>
<evidence type="ECO:0000256" key="7">
    <source>
        <dbReference type="ARBA" id="ARBA00022737"/>
    </source>
</evidence>
<evidence type="ECO:0000313" key="11">
    <source>
        <dbReference type="Proteomes" id="UP001369086"/>
    </source>
</evidence>
<gene>
    <name evidence="10" type="ORF">HHUSO_G18318</name>
</gene>
<keyword evidence="8" id="KW-0027">Amidation</keyword>
<evidence type="ECO:0000256" key="8">
    <source>
        <dbReference type="ARBA" id="ARBA00022815"/>
    </source>
</evidence>
<organism evidence="10 11">
    <name type="scientific">Huso huso</name>
    <name type="common">Beluga</name>
    <name type="synonym">Acipenser huso</name>
    <dbReference type="NCBI Taxonomy" id="61971"/>
    <lineage>
        <taxon>Eukaryota</taxon>
        <taxon>Metazoa</taxon>
        <taxon>Chordata</taxon>
        <taxon>Craniata</taxon>
        <taxon>Vertebrata</taxon>
        <taxon>Euteleostomi</taxon>
        <taxon>Actinopterygii</taxon>
        <taxon>Chondrostei</taxon>
        <taxon>Acipenseriformes</taxon>
        <taxon>Acipenseridae</taxon>
        <taxon>Huso</taxon>
    </lineage>
</organism>
<keyword evidence="3" id="KW-0964">Secreted</keyword>
<dbReference type="PIRSF" id="PIRSF001795">
    <property type="entry name" value="TRH"/>
    <property type="match status" value="1"/>
</dbReference>
<keyword evidence="7" id="KW-0677">Repeat</keyword>
<feature type="region of interest" description="Disordered" evidence="9">
    <location>
        <begin position="80"/>
        <end position="170"/>
    </location>
</feature>
<dbReference type="EMBL" id="JAHFZB010000016">
    <property type="protein sequence ID" value="KAK6480561.1"/>
    <property type="molecule type" value="Genomic_DNA"/>
</dbReference>
<keyword evidence="6" id="KW-0732">Signal</keyword>
<evidence type="ECO:0000256" key="9">
    <source>
        <dbReference type="SAM" id="MobiDB-lite"/>
    </source>
</evidence>
<feature type="compositionally biased region" description="Basic and acidic residues" evidence="9">
    <location>
        <begin position="98"/>
        <end position="113"/>
    </location>
</feature>
<dbReference type="InterPro" id="IPR008857">
    <property type="entry name" value="TRH"/>
</dbReference>
<reference evidence="10 11" key="1">
    <citation type="submission" date="2021-05" db="EMBL/GenBank/DDBJ databases">
        <authorList>
            <person name="Zahm M."/>
            <person name="Klopp C."/>
            <person name="Cabau C."/>
            <person name="Kuhl H."/>
            <person name="Suciu R."/>
            <person name="Ciorpac M."/>
            <person name="Holostenco D."/>
            <person name="Gessner J."/>
            <person name="Wuertz S."/>
            <person name="Hohne C."/>
            <person name="Stock M."/>
            <person name="Gislard M."/>
            <person name="Lluch J."/>
            <person name="Milhes M."/>
            <person name="Lampietro C."/>
            <person name="Lopez Roques C."/>
            <person name="Donnadieu C."/>
            <person name="Du K."/>
            <person name="Schartl M."/>
            <person name="Guiguen Y."/>
        </authorList>
    </citation>
    <scope>NUCLEOTIDE SEQUENCE [LARGE SCALE GENOMIC DNA]</scope>
    <source>
        <strain evidence="10">Hh-F2</strain>
        <tissue evidence="10">Blood</tissue>
    </source>
</reference>
<feature type="compositionally biased region" description="Basic and acidic residues" evidence="9">
    <location>
        <begin position="224"/>
        <end position="237"/>
    </location>
</feature>
<evidence type="ECO:0000256" key="1">
    <source>
        <dbReference type="ARBA" id="ARBA00004613"/>
    </source>
</evidence>
<keyword evidence="4" id="KW-0165">Cleavage on pair of basic residues</keyword>
<accession>A0ABR0Z6V4</accession>
<evidence type="ECO:0000256" key="6">
    <source>
        <dbReference type="ARBA" id="ARBA00022729"/>
    </source>
</evidence>
<sequence>MCHWNLQYSKGACSNTMRAACLILLASLTVCNLTVNLGQRVSNEGETEERVPLDEILQRAENLIIRSILKKLEVEDTVNGQVSPQQEWLSKRQHPGKRFQDDLEKRQHPGKREEDEDTLYLDVQKRQHPGKREEEEDYIDVLKRQHPGKREDEAEPYTEVQKRQHPGRRSLWEQYADIPSTQVAYLSELSKRQHPGKRYALLNKRQHPGRRSLDEELDLGELQDLEKRQHPGKRYLDSDSEYSNPPPCDIQDPATCSKASLLLELLDNVNKSRAEEKRQHPGRRLALEGGSTDLE</sequence>
<dbReference type="PANTHER" id="PTHR17530:SF2">
    <property type="entry name" value="PRO-THYROTROPIN-RELEASING HORMONE"/>
    <property type="match status" value="1"/>
</dbReference>
<dbReference type="PANTHER" id="PTHR17530">
    <property type="entry name" value="PRO-THYROTROPIN-RELEASING HORMONE"/>
    <property type="match status" value="1"/>
</dbReference>
<proteinExistence type="inferred from homology"/>
<dbReference type="Pfam" id="PF05438">
    <property type="entry name" value="TRH"/>
    <property type="match status" value="1"/>
</dbReference>
<feature type="region of interest" description="Disordered" evidence="9">
    <location>
        <begin position="272"/>
        <end position="295"/>
    </location>
</feature>
<evidence type="ECO:0000256" key="2">
    <source>
        <dbReference type="ARBA" id="ARBA00010437"/>
    </source>
</evidence>
<evidence type="ECO:0000256" key="4">
    <source>
        <dbReference type="ARBA" id="ARBA00022685"/>
    </source>
</evidence>
<keyword evidence="5" id="KW-0372">Hormone</keyword>
<keyword evidence="11" id="KW-1185">Reference proteome</keyword>
<comment type="subcellular location">
    <subcellularLocation>
        <location evidence="1">Secreted</location>
    </subcellularLocation>
</comment>
<comment type="similarity">
    <text evidence="2">Belongs to the TRH family.</text>
</comment>
<comment type="caution">
    <text evidence="10">The sequence shown here is derived from an EMBL/GenBank/DDBJ whole genome shotgun (WGS) entry which is preliminary data.</text>
</comment>
<evidence type="ECO:0000313" key="10">
    <source>
        <dbReference type="EMBL" id="KAK6480561.1"/>
    </source>
</evidence>
<evidence type="ECO:0000256" key="5">
    <source>
        <dbReference type="ARBA" id="ARBA00022702"/>
    </source>
</evidence>
<feature type="compositionally biased region" description="Basic and acidic residues" evidence="9">
    <location>
        <begin position="140"/>
        <end position="152"/>
    </location>
</feature>
<name>A0ABR0Z6V4_HUSHU</name>
<evidence type="ECO:0000256" key="3">
    <source>
        <dbReference type="ARBA" id="ARBA00022525"/>
    </source>
</evidence>